<protein>
    <submittedName>
        <fullName evidence="4">NmrA-like family domain-containing protein 1</fullName>
    </submittedName>
</protein>
<dbReference type="Gene3D" id="3.40.50.720">
    <property type="entry name" value="NAD(P)-binding Rossmann-like Domain"/>
    <property type="match status" value="1"/>
</dbReference>
<keyword evidence="2" id="KW-0521">NADP</keyword>
<gene>
    <name evidence="4" type="ORF">NKR23_g5809</name>
</gene>
<comment type="caution">
    <text evidence="4">The sequence shown here is derived from an EMBL/GenBank/DDBJ whole genome shotgun (WGS) entry which is preliminary data.</text>
</comment>
<evidence type="ECO:0000256" key="1">
    <source>
        <dbReference type="ARBA" id="ARBA00006328"/>
    </source>
</evidence>
<name>A0AA38RF52_9PEZI</name>
<dbReference type="PANTHER" id="PTHR42748:SF14">
    <property type="entry name" value="SNOAL-LIKE DOMAIN-CONTAINING PROTEIN"/>
    <property type="match status" value="1"/>
</dbReference>
<dbReference type="GO" id="GO:0005634">
    <property type="term" value="C:nucleus"/>
    <property type="evidence" value="ECO:0007669"/>
    <property type="project" value="TreeGrafter"/>
</dbReference>
<dbReference type="SUPFAM" id="SSF51735">
    <property type="entry name" value="NAD(P)-binding Rossmann-fold domains"/>
    <property type="match status" value="1"/>
</dbReference>
<accession>A0AA38RF52</accession>
<dbReference type="InterPro" id="IPR008030">
    <property type="entry name" value="NmrA-like"/>
</dbReference>
<dbReference type="Pfam" id="PF05368">
    <property type="entry name" value="NmrA"/>
    <property type="match status" value="1"/>
</dbReference>
<dbReference type="Gene3D" id="3.90.25.10">
    <property type="entry name" value="UDP-galactose 4-epimerase, domain 1"/>
    <property type="match status" value="1"/>
</dbReference>
<proteinExistence type="inferred from homology"/>
<keyword evidence="5" id="KW-1185">Reference proteome</keyword>
<dbReference type="EMBL" id="JANBVO010000016">
    <property type="protein sequence ID" value="KAJ9144587.1"/>
    <property type="molecule type" value="Genomic_DNA"/>
</dbReference>
<sequence>MASPKKKIFIIGGTGAQGMPVIRGLVSDGAYAVRVLTRNPASPRAVELASLSPDVEFLTGSFTSEADLRAGFAGCYGAFVNIDGFQTGEKTETFWAIRAYELAIESGIRAFVYRNLDFVYKKSGYKPEFRTGHYDGKGRIGEWILDQNKRNKKLPGYDMSTSLFTTGPYIEMAISGGGPMVPRVEHDATTGDKVLTWRVPLTADGAVVHVSLDDCAYYVRWLFDHPEKADGLDLEVAIEHVDYAEFAKAFEKVTGHKARFIDVDMDTYWREGSMTPMADRTSGVQADPDDPATVTVRQNFTGFWNMWRASGHNKGVIKRDYDLMDKIHPGRIRTVEEFLRREDEKEKGRGRSLWEKVLEGKPVLKIILDGQR</sequence>
<dbReference type="AlphaFoldDB" id="A0AA38RF52"/>
<feature type="domain" description="NmrA-like" evidence="3">
    <location>
        <begin position="5"/>
        <end position="267"/>
    </location>
</feature>
<evidence type="ECO:0000313" key="5">
    <source>
        <dbReference type="Proteomes" id="UP001174694"/>
    </source>
</evidence>
<dbReference type="InterPro" id="IPR051164">
    <property type="entry name" value="NmrA-like_oxidored"/>
</dbReference>
<evidence type="ECO:0000256" key="2">
    <source>
        <dbReference type="ARBA" id="ARBA00022857"/>
    </source>
</evidence>
<dbReference type="PANTHER" id="PTHR42748">
    <property type="entry name" value="NITROGEN METABOLITE REPRESSION PROTEIN NMRA FAMILY MEMBER"/>
    <property type="match status" value="1"/>
</dbReference>
<reference evidence="4" key="1">
    <citation type="submission" date="2022-07" db="EMBL/GenBank/DDBJ databases">
        <title>Fungi with potential for degradation of polypropylene.</title>
        <authorList>
            <person name="Gostincar C."/>
        </authorList>
    </citation>
    <scope>NUCLEOTIDE SEQUENCE</scope>
    <source>
        <strain evidence="4">EXF-13308</strain>
    </source>
</reference>
<comment type="similarity">
    <text evidence="1">Belongs to the NmrA-type oxidoreductase family.</text>
</comment>
<organism evidence="4 5">
    <name type="scientific">Pleurostoma richardsiae</name>
    <dbReference type="NCBI Taxonomy" id="41990"/>
    <lineage>
        <taxon>Eukaryota</taxon>
        <taxon>Fungi</taxon>
        <taxon>Dikarya</taxon>
        <taxon>Ascomycota</taxon>
        <taxon>Pezizomycotina</taxon>
        <taxon>Sordariomycetes</taxon>
        <taxon>Sordariomycetidae</taxon>
        <taxon>Calosphaeriales</taxon>
        <taxon>Pleurostomataceae</taxon>
        <taxon>Pleurostoma</taxon>
    </lineage>
</organism>
<evidence type="ECO:0000259" key="3">
    <source>
        <dbReference type="Pfam" id="PF05368"/>
    </source>
</evidence>
<dbReference type="InterPro" id="IPR036291">
    <property type="entry name" value="NAD(P)-bd_dom_sf"/>
</dbReference>
<dbReference type="Proteomes" id="UP001174694">
    <property type="component" value="Unassembled WGS sequence"/>
</dbReference>
<evidence type="ECO:0000313" key="4">
    <source>
        <dbReference type="EMBL" id="KAJ9144587.1"/>
    </source>
</evidence>